<evidence type="ECO:0000259" key="7">
    <source>
        <dbReference type="PROSITE" id="PS51192"/>
    </source>
</evidence>
<dbReference type="Pfam" id="PF00271">
    <property type="entry name" value="Helicase_C"/>
    <property type="match status" value="1"/>
</dbReference>
<reference evidence="9 10" key="1">
    <citation type="journal article" date="2013" name="PLoS Genet.">
        <title>Genomic mechanisms accounting for the adaptation to parasitism in nematode-trapping fungi.</title>
        <authorList>
            <person name="Meerupati T."/>
            <person name="Andersson K.M."/>
            <person name="Friman E."/>
            <person name="Kumar D."/>
            <person name="Tunlid A."/>
            <person name="Ahren D."/>
        </authorList>
    </citation>
    <scope>NUCLEOTIDE SEQUENCE [LARGE SCALE GENOMIC DNA]</scope>
    <source>
        <strain evidence="9 10">CBS 200.50</strain>
    </source>
</reference>
<evidence type="ECO:0000256" key="6">
    <source>
        <dbReference type="SAM" id="MobiDB-lite"/>
    </source>
</evidence>
<evidence type="ECO:0000259" key="8">
    <source>
        <dbReference type="PROSITE" id="PS51194"/>
    </source>
</evidence>
<dbReference type="InterPro" id="IPR001650">
    <property type="entry name" value="Helicase_C-like"/>
</dbReference>
<dbReference type="InterPro" id="IPR011545">
    <property type="entry name" value="DEAD/DEAH_box_helicase_dom"/>
</dbReference>
<keyword evidence="10" id="KW-1185">Reference proteome</keyword>
<reference evidence="10" key="2">
    <citation type="submission" date="2013-04" db="EMBL/GenBank/DDBJ databases">
        <title>Genomic mechanisms accounting for the adaptation to parasitism in nematode-trapping fungi.</title>
        <authorList>
            <person name="Ahren D.G."/>
        </authorList>
    </citation>
    <scope>NUCLEOTIDE SEQUENCE [LARGE SCALE GENOMIC DNA]</scope>
    <source>
        <strain evidence="10">CBS 200.50</strain>
    </source>
</reference>
<comment type="caution">
    <text evidence="9">The sequence shown here is derived from an EMBL/GenBank/DDBJ whole genome shotgun (WGS) entry which is preliminary data.</text>
</comment>
<evidence type="ECO:0000256" key="2">
    <source>
        <dbReference type="ARBA" id="ARBA00022801"/>
    </source>
</evidence>
<dbReference type="AlphaFoldDB" id="S8CD25"/>
<dbReference type="STRING" id="1284197.S8CD25"/>
<feature type="region of interest" description="Disordered" evidence="6">
    <location>
        <begin position="1074"/>
        <end position="1188"/>
    </location>
</feature>
<feature type="compositionally biased region" description="Polar residues" evidence="6">
    <location>
        <begin position="1083"/>
        <end position="1110"/>
    </location>
</feature>
<proteinExistence type="inferred from homology"/>
<protein>
    <recommendedName>
        <fullName evidence="5">ATP-dependent RNA helicase</fullName>
        <ecNumber evidence="5">3.6.4.13</ecNumber>
    </recommendedName>
</protein>
<dbReference type="SUPFAM" id="SSF52540">
    <property type="entry name" value="P-loop containing nucleoside triphosphate hydrolases"/>
    <property type="match status" value="2"/>
</dbReference>
<dbReference type="GO" id="GO:0003723">
    <property type="term" value="F:RNA binding"/>
    <property type="evidence" value="ECO:0007669"/>
    <property type="project" value="UniProtKB-UniRule"/>
</dbReference>
<keyword evidence="4 5" id="KW-0694">RNA-binding</keyword>
<evidence type="ECO:0000256" key="1">
    <source>
        <dbReference type="ARBA" id="ARBA00022741"/>
    </source>
</evidence>
<dbReference type="Gene3D" id="3.40.50.300">
    <property type="entry name" value="P-loop containing nucleotide triphosphate hydrolases"/>
    <property type="match status" value="2"/>
</dbReference>
<keyword evidence="3 5" id="KW-0067">ATP-binding</keyword>
<comment type="function">
    <text evidence="5">RNA helicase.</text>
</comment>
<evidence type="ECO:0000256" key="5">
    <source>
        <dbReference type="RuleBase" id="RU365068"/>
    </source>
</evidence>
<feature type="compositionally biased region" description="Basic and acidic residues" evidence="6">
    <location>
        <begin position="1113"/>
        <end position="1140"/>
    </location>
</feature>
<comment type="similarity">
    <text evidence="5">Belongs to the DEAD box helicase family.</text>
</comment>
<evidence type="ECO:0000256" key="4">
    <source>
        <dbReference type="ARBA" id="ARBA00022884"/>
    </source>
</evidence>
<dbReference type="PROSITE" id="PS51192">
    <property type="entry name" value="HELICASE_ATP_BIND_1"/>
    <property type="match status" value="1"/>
</dbReference>
<comment type="domain">
    <text evidence="5">The Q motif is unique to and characteristic of the DEAD box family of RNA helicases and controls ATP binding and hydrolysis.</text>
</comment>
<feature type="domain" description="Helicase C-terminal" evidence="8">
    <location>
        <begin position="808"/>
        <end position="978"/>
    </location>
</feature>
<name>S8CD25_DACHA</name>
<feature type="region of interest" description="Disordered" evidence="6">
    <location>
        <begin position="131"/>
        <end position="150"/>
    </location>
</feature>
<dbReference type="InterPro" id="IPR027417">
    <property type="entry name" value="P-loop_NTPase"/>
</dbReference>
<dbReference type="HOGENOM" id="CLU_272143_0_0_1"/>
<organism evidence="9 10">
    <name type="scientific">Dactylellina haptotyla (strain CBS 200.50)</name>
    <name type="common">Nematode-trapping fungus</name>
    <name type="synonym">Monacrosporium haptotylum</name>
    <dbReference type="NCBI Taxonomy" id="1284197"/>
    <lineage>
        <taxon>Eukaryota</taxon>
        <taxon>Fungi</taxon>
        <taxon>Dikarya</taxon>
        <taxon>Ascomycota</taxon>
        <taxon>Pezizomycotina</taxon>
        <taxon>Orbiliomycetes</taxon>
        <taxon>Orbiliales</taxon>
        <taxon>Orbiliaceae</taxon>
        <taxon>Dactylellina</taxon>
    </lineage>
</organism>
<comment type="catalytic activity">
    <reaction evidence="5">
        <text>ATP + H2O = ADP + phosphate + H(+)</text>
        <dbReference type="Rhea" id="RHEA:13065"/>
        <dbReference type="ChEBI" id="CHEBI:15377"/>
        <dbReference type="ChEBI" id="CHEBI:15378"/>
        <dbReference type="ChEBI" id="CHEBI:30616"/>
        <dbReference type="ChEBI" id="CHEBI:43474"/>
        <dbReference type="ChEBI" id="CHEBI:456216"/>
        <dbReference type="EC" id="3.6.4.13"/>
    </reaction>
</comment>
<dbReference type="EMBL" id="AQGS01000013">
    <property type="protein sequence ID" value="EPS45577.1"/>
    <property type="molecule type" value="Genomic_DNA"/>
</dbReference>
<dbReference type="PANTHER" id="PTHR24031">
    <property type="entry name" value="RNA HELICASE"/>
    <property type="match status" value="1"/>
</dbReference>
<dbReference type="OrthoDB" id="193716at2759"/>
<feature type="domain" description="Helicase ATP-binding" evidence="7">
    <location>
        <begin position="588"/>
        <end position="777"/>
    </location>
</feature>
<dbReference type="eggNOG" id="KOG0342">
    <property type="taxonomic scope" value="Eukaryota"/>
</dbReference>
<evidence type="ECO:0000313" key="9">
    <source>
        <dbReference type="EMBL" id="EPS45577.1"/>
    </source>
</evidence>
<sequence>MAVVMQSFNFCQWSPEIKSKRQYTRKTSWDSIREFVSKEVKRGVPHPSIIAKLAEQGQPIERNQFKRLLKRWGLSDRNLRKKHRKYIYEAEQKARREGVRLRWRFKDTGQSLKKTQLKRIRESNGAEFIDSEASPGQLIKSPTDALGESNGDLEIASNVESRRENDYSIENFLPNLSPATMDLDTFIKSSERTEGLEVEKYYSLDGEVHHNSPIIHLNNPIDSNFQHVQQERPEKMPYTDDSKYRENFGENAEDADFQTSAIDPTDFLQTFCADMLDSIEASSDPQPEIQGPDVLDSLESRELVHYLSYIFRPDLERWMTQQVDSAKAYLQAVDNLQHGKNISRQESEKALELTMEMDIEPTITSYEGALYFTNDRYIQLNSKVQSICTELYEEYYKLIPYLWKAIGSDIPTFESIAREIVFNEDDRQIFREVVVHLPYLEKSYGAAHFATTTAVFHATNIIMKYKDYLAMLSSIRAVAPRRLASATAIARSLSRFQTVRQVQQPSASLVIRNSQPSFRTFATTTLLRQQAAEATEEAAPAPVDAPAKAGPLSQFSQLKDIGINEKIVNTITNKLKYEDMTDVQIKTIPTCNTGADVIARAKTGTGKTLAFLIPTVNRLMAAGIKKPTVPNFLDGYRSFADVRALIISPTRELAEQITRDAVVLTRGTGLEVACMVGGTGKSWSLRDFHQRGCNILVATPGRLKDVLSDPKSGVNADAIQTLIFDEADSLMSMGFEKEIEEIRRMLPKQKQTLMFSATMPDKVRELIAANMRPGFKYINTVDPKEAETHTKVPQHLINVEEFENVHPTLFELLDRENREAQQNGTHFKAMVFFNTARGAELAALMFRRVRLPGKEGHPLFPLDLVQIHSRLTQARRTEAAAAFRKADDAVLFSSDVTARGMDFPNVTHVIQVGAPSSREQYIHRIGRTARGKNIESGKGAGYLILSDVDARQTLQELRGIKLIHDGNEDLVTPKANLADLDTLNERAADYAKAIVLACSRIEPATTRAAYSALLGAHMARGADPRALFKALYRMGKFNFGWEEPPKLGREFVKKIGMGAGFDYAIKNGYLVEGSDSDRSGRSAGTSFSTRSMGMSNRGSYDGPRQTSFGRNTPRREGGYNSRREGGYESKREGGYSRDRPTSFGNRGRGEGGDNNQRGGSYSNYSSRQRDEKPSRPWEKSGGQTRDRY</sequence>
<dbReference type="SMART" id="SM00487">
    <property type="entry name" value="DEXDc"/>
    <property type="match status" value="1"/>
</dbReference>
<evidence type="ECO:0000313" key="10">
    <source>
        <dbReference type="Proteomes" id="UP000015100"/>
    </source>
</evidence>
<dbReference type="CDD" id="cd18787">
    <property type="entry name" value="SF2_C_DEAD"/>
    <property type="match status" value="1"/>
</dbReference>
<keyword evidence="5" id="KW-0347">Helicase</keyword>
<dbReference type="SMART" id="SM00490">
    <property type="entry name" value="HELICc"/>
    <property type="match status" value="1"/>
</dbReference>
<dbReference type="Proteomes" id="UP000015100">
    <property type="component" value="Unassembled WGS sequence"/>
</dbReference>
<dbReference type="EC" id="3.6.4.13" evidence="5"/>
<dbReference type="GO" id="GO:0003724">
    <property type="term" value="F:RNA helicase activity"/>
    <property type="evidence" value="ECO:0007669"/>
    <property type="project" value="UniProtKB-EC"/>
</dbReference>
<keyword evidence="2 5" id="KW-0378">Hydrolase</keyword>
<dbReference type="GO" id="GO:0005524">
    <property type="term" value="F:ATP binding"/>
    <property type="evidence" value="ECO:0007669"/>
    <property type="project" value="UniProtKB-UniRule"/>
</dbReference>
<gene>
    <name evidence="9" type="ORF">H072_472</name>
</gene>
<accession>S8CD25</accession>
<dbReference type="GO" id="GO:0016787">
    <property type="term" value="F:hydrolase activity"/>
    <property type="evidence" value="ECO:0007669"/>
    <property type="project" value="UniProtKB-KW"/>
</dbReference>
<dbReference type="PROSITE" id="PS51194">
    <property type="entry name" value="HELICASE_CTER"/>
    <property type="match status" value="1"/>
</dbReference>
<dbReference type="InterPro" id="IPR014001">
    <property type="entry name" value="Helicase_ATP-bd"/>
</dbReference>
<dbReference type="Pfam" id="PF00270">
    <property type="entry name" value="DEAD"/>
    <property type="match status" value="1"/>
</dbReference>
<feature type="compositionally biased region" description="Basic and acidic residues" evidence="6">
    <location>
        <begin position="1167"/>
        <end position="1188"/>
    </location>
</feature>
<evidence type="ECO:0000256" key="3">
    <source>
        <dbReference type="ARBA" id="ARBA00022840"/>
    </source>
</evidence>
<keyword evidence="1 5" id="KW-0547">Nucleotide-binding</keyword>